<evidence type="ECO:0000259" key="8">
    <source>
        <dbReference type="Pfam" id="PF05116"/>
    </source>
</evidence>
<dbReference type="Pfam" id="PF00534">
    <property type="entry name" value="Glycos_transf_1"/>
    <property type="match status" value="1"/>
</dbReference>
<dbReference type="SFLD" id="SFLDS00003">
    <property type="entry name" value="Haloacid_Dehalogenase"/>
    <property type="match status" value="1"/>
</dbReference>
<dbReference type="RefSeq" id="WP_282010806.1">
    <property type="nucleotide sequence ID" value="NZ_OX336137.1"/>
</dbReference>
<dbReference type="SUPFAM" id="SSF53756">
    <property type="entry name" value="UDP-Glycosyltransferase/glycogen phosphorylase"/>
    <property type="match status" value="1"/>
</dbReference>
<dbReference type="InterPro" id="IPR006380">
    <property type="entry name" value="SPP-like_dom"/>
</dbReference>
<accession>A0ABM9HCC4</accession>
<dbReference type="Gene3D" id="3.90.1070.10">
    <property type="match status" value="1"/>
</dbReference>
<dbReference type="SFLD" id="SFLDG01140">
    <property type="entry name" value="C2.B:_Phosphomannomutase_and_P"/>
    <property type="match status" value="1"/>
</dbReference>
<dbReference type="InterPro" id="IPR023214">
    <property type="entry name" value="HAD_sf"/>
</dbReference>
<evidence type="ECO:0000256" key="5">
    <source>
        <dbReference type="ARBA" id="ARBA00047471"/>
    </source>
</evidence>
<dbReference type="Proteomes" id="UP001157733">
    <property type="component" value="Chromosome"/>
</dbReference>
<evidence type="ECO:0000259" key="6">
    <source>
        <dbReference type="Pfam" id="PF00534"/>
    </source>
</evidence>
<dbReference type="PANTHER" id="PTHR46039:SF5">
    <property type="entry name" value="SUCROSE-PHOSPHATE SYNTHASE 3-RELATED"/>
    <property type="match status" value="1"/>
</dbReference>
<dbReference type="GO" id="GO:0046524">
    <property type="term" value="F:sucrose-phosphate synthase activity"/>
    <property type="evidence" value="ECO:0007669"/>
    <property type="project" value="UniProtKB-EC"/>
</dbReference>
<organism evidence="9 10">
    <name type="scientific">Nitrospina watsonii</name>
    <dbReference type="NCBI Taxonomy" id="1323948"/>
    <lineage>
        <taxon>Bacteria</taxon>
        <taxon>Pseudomonadati</taxon>
        <taxon>Nitrospinota/Tectimicrobiota group</taxon>
        <taxon>Nitrospinota</taxon>
        <taxon>Nitrospinia</taxon>
        <taxon>Nitrospinales</taxon>
        <taxon>Nitrospinaceae</taxon>
        <taxon>Nitrospina</taxon>
    </lineage>
</organism>
<dbReference type="InterPro" id="IPR012822">
    <property type="entry name" value="SucroseP_synth_GlycoTrfase_dom"/>
</dbReference>
<evidence type="ECO:0000256" key="1">
    <source>
        <dbReference type="ARBA" id="ARBA00006530"/>
    </source>
</evidence>
<dbReference type="InterPro" id="IPR044161">
    <property type="entry name" value="SPS"/>
</dbReference>
<dbReference type="InterPro" id="IPR001296">
    <property type="entry name" value="Glyco_trans_1"/>
</dbReference>
<dbReference type="InterPro" id="IPR036412">
    <property type="entry name" value="HAD-like_sf"/>
</dbReference>
<sequence length="720" mass="82207">MGQNSQGLYIMMFSIHGLIRSRNIEMGRDADTGGQVKYVIELAEELGKRPEVRRVDLFTRMIRDRKVSEEYSTPVENISEKVRIVRIPCGGGKYIRKELLWNHLDEFIDKTVKYIKREDDIPYLMHGHYADGGYVARHLASLFGVPFVFTGHSLGKSKKSKLRDDGLSDEDMNKRYQMDYRIQMEDDIIGCADLVVTSTHQEVEQQYGMYSHNTVPEYLVNPPGLDLERFFPYYAEDQENEHSKQARVAIDNELNRFFLNADKPLILALCRPDKRKNVSALIQAYGESKELQAIANLAVFLGIRKNIMDMGDNEKSVLIETLLLMDKHDLYGKLAIPKKHDFTYEVPELYRMVALRQGVFVNPALTEPFGLTLLESAACGVPIVATSDGGPVDITKNCQNGILIDVSEPDNISEAVKRILVDPELWKQYSSNGINNVRKHYTWDAHIDRYLEKVQQLKGDAHKDLYATDGNPIAVKMLSRNKMIVCDIDNTLTGDTESLQKLLTLIEPHKKAIAFGVATGRTIDSALEFLKENNVPVPEILITSVGAEIYYGNAGSPDKGWAMHLRQKWSKEKIKKLLATLPFLKPQEPETEREFKVSYYMEPKEEYLKEAHDLLTRNGCRYQMIYSHQQFLDILPQRASKGKALRYLSYKWEIPLENFLVAGDSGNDEEMMRGDPKGVVVGNYSAEMEILRGKRGVYFSKQKYAAGVIDGIHRYRFLET</sequence>
<dbReference type="EC" id="2.4.1.14" evidence="2"/>
<dbReference type="InterPro" id="IPR000368">
    <property type="entry name" value="Sucrose_synth_GT-B1"/>
</dbReference>
<reference evidence="9 10" key="1">
    <citation type="submission" date="2022-09" db="EMBL/GenBank/DDBJ databases">
        <authorList>
            <person name="Kop L."/>
        </authorList>
    </citation>
    <scope>NUCLEOTIDE SEQUENCE [LARGE SCALE GENOMIC DNA]</scope>
    <source>
        <strain evidence="9 10">347</strain>
    </source>
</reference>
<evidence type="ECO:0000313" key="9">
    <source>
        <dbReference type="EMBL" id="CAI2717891.1"/>
    </source>
</evidence>
<keyword evidence="3 9" id="KW-0328">Glycosyltransferase</keyword>
<dbReference type="NCBIfam" id="TIGR01484">
    <property type="entry name" value="HAD-SF-IIB"/>
    <property type="match status" value="1"/>
</dbReference>
<feature type="domain" description="Sucrose phosphatase-like" evidence="8">
    <location>
        <begin position="481"/>
        <end position="716"/>
    </location>
</feature>
<feature type="domain" description="Glycosyl transferase family 1" evidence="6">
    <location>
        <begin position="256"/>
        <end position="434"/>
    </location>
</feature>
<keyword evidence="10" id="KW-1185">Reference proteome</keyword>
<dbReference type="Gene3D" id="3.40.50.2000">
    <property type="entry name" value="Glycogen Phosphorylase B"/>
    <property type="match status" value="2"/>
</dbReference>
<dbReference type="Pfam" id="PF00862">
    <property type="entry name" value="GT-B_Sucrose_synth"/>
    <property type="match status" value="1"/>
</dbReference>
<evidence type="ECO:0000259" key="7">
    <source>
        <dbReference type="Pfam" id="PF00862"/>
    </source>
</evidence>
<dbReference type="InterPro" id="IPR012821">
    <property type="entry name" value="Sucrose_P_synth_Pase-like_dom"/>
</dbReference>
<dbReference type="NCBIfam" id="TIGR02471">
    <property type="entry name" value="sucr_syn_bact_C"/>
    <property type="match status" value="1"/>
</dbReference>
<comment type="similarity">
    <text evidence="1">Belongs to the glycosyltransferase 1 family.</text>
</comment>
<dbReference type="NCBIfam" id="TIGR02472">
    <property type="entry name" value="sucr_P_syn_N"/>
    <property type="match status" value="1"/>
</dbReference>
<dbReference type="InterPro" id="IPR006379">
    <property type="entry name" value="HAD-SF_hydro_IIB"/>
</dbReference>
<dbReference type="Pfam" id="PF05116">
    <property type="entry name" value="S6PP"/>
    <property type="match status" value="1"/>
</dbReference>
<comment type="catalytic activity">
    <reaction evidence="5">
        <text>beta-D-fructose 6-phosphate + UDP-alpha-D-glucose = sucrose 6(F)-phosphate + UDP + H(+)</text>
        <dbReference type="Rhea" id="RHEA:22172"/>
        <dbReference type="ChEBI" id="CHEBI:15378"/>
        <dbReference type="ChEBI" id="CHEBI:57634"/>
        <dbReference type="ChEBI" id="CHEBI:57723"/>
        <dbReference type="ChEBI" id="CHEBI:58223"/>
        <dbReference type="ChEBI" id="CHEBI:58885"/>
        <dbReference type="EC" id="2.4.1.14"/>
    </reaction>
</comment>
<feature type="domain" description="Sucrose synthase first GT-B" evidence="7">
    <location>
        <begin position="10"/>
        <end position="211"/>
    </location>
</feature>
<keyword evidence="4 9" id="KW-0808">Transferase</keyword>
<name>A0ABM9HCC4_9BACT</name>
<evidence type="ECO:0000313" key="10">
    <source>
        <dbReference type="Proteomes" id="UP001157733"/>
    </source>
</evidence>
<evidence type="ECO:0000256" key="3">
    <source>
        <dbReference type="ARBA" id="ARBA00022676"/>
    </source>
</evidence>
<dbReference type="EMBL" id="OX336137">
    <property type="protein sequence ID" value="CAI2717891.1"/>
    <property type="molecule type" value="Genomic_DNA"/>
</dbReference>
<evidence type="ECO:0000256" key="4">
    <source>
        <dbReference type="ARBA" id="ARBA00022679"/>
    </source>
</evidence>
<protein>
    <recommendedName>
        <fullName evidence="2">sucrose-phosphate synthase</fullName>
        <ecNumber evidence="2">2.4.1.14</ecNumber>
    </recommendedName>
</protein>
<evidence type="ECO:0000256" key="2">
    <source>
        <dbReference type="ARBA" id="ARBA00012536"/>
    </source>
</evidence>
<gene>
    <name evidence="9" type="primary">sps</name>
    <name evidence="9" type="ORF">NSPWAT_1032</name>
</gene>
<dbReference type="SFLD" id="SFLDG01141">
    <property type="entry name" value="C2.B.1:_Sucrose_Phosphatase_Li"/>
    <property type="match status" value="1"/>
</dbReference>
<dbReference type="Gene3D" id="3.40.50.1000">
    <property type="entry name" value="HAD superfamily/HAD-like"/>
    <property type="match status" value="1"/>
</dbReference>
<dbReference type="PANTHER" id="PTHR46039">
    <property type="entry name" value="SUCROSE-PHOSPHATE SYNTHASE 3-RELATED"/>
    <property type="match status" value="1"/>
</dbReference>
<dbReference type="SUPFAM" id="SSF56784">
    <property type="entry name" value="HAD-like"/>
    <property type="match status" value="1"/>
</dbReference>
<proteinExistence type="inferred from homology"/>